<dbReference type="GO" id="GO:0050661">
    <property type="term" value="F:NADP binding"/>
    <property type="evidence" value="ECO:0007669"/>
    <property type="project" value="InterPro"/>
</dbReference>
<keyword evidence="7 15" id="KW-0997">Cell inner membrane</keyword>
<evidence type="ECO:0000256" key="10">
    <source>
        <dbReference type="ARBA" id="ARBA00022967"/>
    </source>
</evidence>
<comment type="function">
    <text evidence="1 15">The transhydrogenation between NADH and NADP is coupled to respiration and ATP hydrolysis and functions as a proton pump across the membrane.</text>
</comment>
<dbReference type="RefSeq" id="WP_121902258.1">
    <property type="nucleotide sequence ID" value="NZ_REFW01000004.1"/>
</dbReference>
<evidence type="ECO:0000313" key="19">
    <source>
        <dbReference type="Proteomes" id="UP000275256"/>
    </source>
</evidence>
<accession>A0A3M0FZV6</accession>
<dbReference type="FunFam" id="3.40.50.1220:FF:000002">
    <property type="entry name" value="NAD(P) transhydrogenase subunit beta"/>
    <property type="match status" value="1"/>
</dbReference>
<protein>
    <recommendedName>
        <fullName evidence="5 15">NAD(P) transhydrogenase subunit beta</fullName>
        <ecNumber evidence="4 15">7.1.1.1</ecNumber>
    </recommendedName>
    <alternativeName>
        <fullName evidence="15">Nicotinamide nucleotide transhydrogenase subunit beta</fullName>
    </alternativeName>
</protein>
<dbReference type="InterPro" id="IPR034300">
    <property type="entry name" value="PNTB-like"/>
</dbReference>
<dbReference type="Gene3D" id="3.40.50.1220">
    <property type="entry name" value="TPP-binding domain"/>
    <property type="match status" value="1"/>
</dbReference>
<feature type="domain" description="NADP transhydrogenase beta-like" evidence="17">
    <location>
        <begin position="7"/>
        <end position="458"/>
    </location>
</feature>
<dbReference type="InterPro" id="IPR029035">
    <property type="entry name" value="DHS-like_NAD/FAD-binding_dom"/>
</dbReference>
<dbReference type="AlphaFoldDB" id="A0A3M0FZV6"/>
<evidence type="ECO:0000256" key="4">
    <source>
        <dbReference type="ARBA" id="ARBA00012943"/>
    </source>
</evidence>
<evidence type="ECO:0000256" key="9">
    <source>
        <dbReference type="ARBA" id="ARBA00022857"/>
    </source>
</evidence>
<evidence type="ECO:0000256" key="8">
    <source>
        <dbReference type="ARBA" id="ARBA00022692"/>
    </source>
</evidence>
<comment type="catalytic activity">
    <reaction evidence="14 15">
        <text>NAD(+) + NADPH + H(+)(in) = NADH + NADP(+) + H(+)(out)</text>
        <dbReference type="Rhea" id="RHEA:47992"/>
        <dbReference type="ChEBI" id="CHEBI:15378"/>
        <dbReference type="ChEBI" id="CHEBI:57540"/>
        <dbReference type="ChEBI" id="CHEBI:57783"/>
        <dbReference type="ChEBI" id="CHEBI:57945"/>
        <dbReference type="ChEBI" id="CHEBI:58349"/>
        <dbReference type="EC" id="7.1.1.1"/>
    </reaction>
</comment>
<keyword evidence="19" id="KW-1185">Reference proteome</keyword>
<evidence type="ECO:0000313" key="18">
    <source>
        <dbReference type="EMBL" id="RMB58220.1"/>
    </source>
</evidence>
<feature type="transmembrane region" description="Helical" evidence="16">
    <location>
        <begin position="167"/>
        <end position="184"/>
    </location>
</feature>
<evidence type="ECO:0000256" key="11">
    <source>
        <dbReference type="ARBA" id="ARBA00022989"/>
    </source>
</evidence>
<dbReference type="EC" id="7.1.1.1" evidence="4 15"/>
<feature type="transmembrane region" description="Helical" evidence="16">
    <location>
        <begin position="96"/>
        <end position="116"/>
    </location>
</feature>
<dbReference type="GO" id="GO:0005886">
    <property type="term" value="C:plasma membrane"/>
    <property type="evidence" value="ECO:0007669"/>
    <property type="project" value="UniProtKB-SubCell"/>
</dbReference>
<evidence type="ECO:0000256" key="13">
    <source>
        <dbReference type="ARBA" id="ARBA00023136"/>
    </source>
</evidence>
<feature type="transmembrane region" description="Helical" evidence="16">
    <location>
        <begin position="66"/>
        <end position="84"/>
    </location>
</feature>
<gene>
    <name evidence="18" type="ORF">EAX62_13510</name>
</gene>
<dbReference type="PANTHER" id="PTHR44758">
    <property type="entry name" value="NAD(P) TRANSHYDROGENASE SUBUNIT BETA"/>
    <property type="match status" value="1"/>
</dbReference>
<dbReference type="Pfam" id="PF02233">
    <property type="entry name" value="PNTB"/>
    <property type="match status" value="1"/>
</dbReference>
<dbReference type="SUPFAM" id="SSF52467">
    <property type="entry name" value="DHS-like NAD/FAD-binding domain"/>
    <property type="match status" value="1"/>
</dbReference>
<keyword evidence="6 15" id="KW-1003">Cell membrane</keyword>
<dbReference type="InterPro" id="IPR012136">
    <property type="entry name" value="NADH_DH_b"/>
</dbReference>
<feature type="transmembrane region" description="Helical" evidence="16">
    <location>
        <begin position="6"/>
        <end position="24"/>
    </location>
</feature>
<keyword evidence="13 15" id="KW-0472">Membrane</keyword>
<dbReference type="GO" id="GO:0008750">
    <property type="term" value="F:proton-translocating NAD(P)+ transhydrogenase activity"/>
    <property type="evidence" value="ECO:0007669"/>
    <property type="project" value="UniProtKB-EC"/>
</dbReference>
<dbReference type="PANTHER" id="PTHR44758:SF1">
    <property type="entry name" value="NAD(P) TRANSHYDROGENASE SUBUNIT BETA"/>
    <property type="match status" value="1"/>
</dbReference>
<evidence type="ECO:0000256" key="5">
    <source>
        <dbReference type="ARBA" id="ARBA00014581"/>
    </source>
</evidence>
<evidence type="ECO:0000256" key="2">
    <source>
        <dbReference type="ARBA" id="ARBA00004429"/>
    </source>
</evidence>
<keyword evidence="12 15" id="KW-0520">NAD</keyword>
<reference evidence="18 19" key="1">
    <citation type="submission" date="2018-10" db="EMBL/GenBank/DDBJ databases">
        <title>Tessaracoccus antarcticuss sp. nov., isolated from sediment.</title>
        <authorList>
            <person name="Zhou L.Y."/>
            <person name="Du Z.J."/>
        </authorList>
    </citation>
    <scope>NUCLEOTIDE SEQUENCE [LARGE SCALE GENOMIC DNA]</scope>
    <source>
        <strain evidence="18 19">JDX10</strain>
    </source>
</reference>
<dbReference type="OrthoDB" id="9763786at2"/>
<feature type="transmembrane region" description="Helical" evidence="16">
    <location>
        <begin position="128"/>
        <end position="147"/>
    </location>
</feature>
<name>A0A3M0FZV6_9ACTN</name>
<evidence type="ECO:0000256" key="6">
    <source>
        <dbReference type="ARBA" id="ARBA00022475"/>
    </source>
</evidence>
<keyword evidence="11 16" id="KW-1133">Transmembrane helix</keyword>
<dbReference type="EMBL" id="REFW01000004">
    <property type="protein sequence ID" value="RMB58220.1"/>
    <property type="molecule type" value="Genomic_DNA"/>
</dbReference>
<feature type="transmembrane region" description="Helical" evidence="16">
    <location>
        <begin position="36"/>
        <end position="54"/>
    </location>
</feature>
<dbReference type="PIRSF" id="PIRSF000204">
    <property type="entry name" value="PNTB"/>
    <property type="match status" value="1"/>
</dbReference>
<comment type="similarity">
    <text evidence="3 15">Belongs to the PNT beta subunit family.</text>
</comment>
<comment type="subcellular location">
    <subcellularLocation>
        <location evidence="2">Cell inner membrane</location>
        <topology evidence="2">Multi-pass membrane protein</topology>
    </subcellularLocation>
</comment>
<feature type="transmembrane region" description="Helical" evidence="16">
    <location>
        <begin position="241"/>
        <end position="261"/>
    </location>
</feature>
<evidence type="ECO:0000256" key="3">
    <source>
        <dbReference type="ARBA" id="ARBA00007919"/>
    </source>
</evidence>
<evidence type="ECO:0000256" key="14">
    <source>
        <dbReference type="ARBA" id="ARBA00048202"/>
    </source>
</evidence>
<feature type="transmembrane region" description="Helical" evidence="16">
    <location>
        <begin position="190"/>
        <end position="210"/>
    </location>
</feature>
<keyword evidence="8 16" id="KW-0812">Transmembrane</keyword>
<evidence type="ECO:0000259" key="17">
    <source>
        <dbReference type="Pfam" id="PF02233"/>
    </source>
</evidence>
<comment type="caution">
    <text evidence="18">The sequence shown here is derived from an EMBL/GenBank/DDBJ whole genome shotgun (WGS) entry which is preliminary data.</text>
</comment>
<proteinExistence type="inferred from homology"/>
<evidence type="ECO:0000256" key="1">
    <source>
        <dbReference type="ARBA" id="ARBA00003943"/>
    </source>
</evidence>
<evidence type="ECO:0000256" key="16">
    <source>
        <dbReference type="SAM" id="Phobius"/>
    </source>
</evidence>
<keyword evidence="10 15" id="KW-1278">Translocase</keyword>
<evidence type="ECO:0000256" key="12">
    <source>
        <dbReference type="ARBA" id="ARBA00023027"/>
    </source>
</evidence>
<dbReference type="Proteomes" id="UP000275256">
    <property type="component" value="Unassembled WGS sequence"/>
</dbReference>
<organism evidence="18 19">
    <name type="scientific">Tessaracoccus antarcticus</name>
    <dbReference type="NCBI Taxonomy" id="2479848"/>
    <lineage>
        <taxon>Bacteria</taxon>
        <taxon>Bacillati</taxon>
        <taxon>Actinomycetota</taxon>
        <taxon>Actinomycetes</taxon>
        <taxon>Propionibacteriales</taxon>
        <taxon>Propionibacteriaceae</taxon>
        <taxon>Tessaracoccus</taxon>
    </lineage>
</organism>
<evidence type="ECO:0000256" key="15">
    <source>
        <dbReference type="PIRNR" id="PIRNR000204"/>
    </source>
</evidence>
<evidence type="ECO:0000256" key="7">
    <source>
        <dbReference type="ARBA" id="ARBA00022519"/>
    </source>
</evidence>
<sequence>MLSNFINATYIVSGLMFILALAGLSKHETAKRGNAFGILGMVLAIVATNFAIAYKDYANHELQPVSAVLLYAALAIGAAIGIWRARKVEMTGMPELIALLHSFVGAAAVMVGFNAYLQRPDSTGFQQIEVFLGVFIGAVTFTGSLVAWGKLNGKLASKALALPGRNWLNLGAVIVLGLLGWWFVASHSLLPLLLATILSLVLGIHLVASIGGADMPVVISMLNSYSGWAAAFTGFTLGLSILVITGALVGASGAILSFIMCRAMNRSFISVILGGFGESMVQGPVLEGEHREASTADVAQLLDEARKVIIVPGYGMAVAQAQHLVAELTTSLQARGTDVRFAIHPVAGRLPGHMNVLLAEARVPYDIVEEMDDINGDFATTDVVLVIGANDTVNPAAMEEGSPISGMPVLHVWEAETVVVFKRSMNAGYAGVQNPLFFNENTLMCFGDAKASAQAIVSQLPQLEGARR</sequence>
<keyword evidence="9 15" id="KW-0521">NADP</keyword>